<evidence type="ECO:0000259" key="7">
    <source>
        <dbReference type="PROSITE" id="PS51294"/>
    </source>
</evidence>
<feature type="compositionally biased region" description="Low complexity" evidence="6">
    <location>
        <begin position="173"/>
        <end position="190"/>
    </location>
</feature>
<keyword evidence="5" id="KW-0539">Nucleus</keyword>
<dbReference type="Proteomes" id="UP000321393">
    <property type="component" value="Unassembled WGS sequence"/>
</dbReference>
<dbReference type="InterPro" id="IPR058673">
    <property type="entry name" value="HHO5-like_N"/>
</dbReference>
<dbReference type="FunFam" id="1.10.10.60:FF:000002">
    <property type="entry name" value="Myb family transcription factor"/>
    <property type="match status" value="1"/>
</dbReference>
<accession>A0A5D3CEV4</accession>
<evidence type="ECO:0000256" key="5">
    <source>
        <dbReference type="ARBA" id="ARBA00023242"/>
    </source>
</evidence>
<dbReference type="EMBL" id="SSTE01012141">
    <property type="protein sequence ID" value="KAA0049638.1"/>
    <property type="molecule type" value="Genomic_DNA"/>
</dbReference>
<reference evidence="10 11" key="1">
    <citation type="submission" date="2019-08" db="EMBL/GenBank/DDBJ databases">
        <title>Draft genome sequences of two oriental melons (Cucumis melo L. var makuwa).</title>
        <authorList>
            <person name="Kwon S.-Y."/>
        </authorList>
    </citation>
    <scope>NUCLEOTIDE SEQUENCE [LARGE SCALE GENOMIC DNA]</scope>
    <source>
        <strain evidence="11">cv. Chang Bougi</strain>
        <strain evidence="10">cv. SW 3</strain>
        <tissue evidence="9">Leaf</tissue>
    </source>
</reference>
<evidence type="ECO:0000313" key="10">
    <source>
        <dbReference type="Proteomes" id="UP000321393"/>
    </source>
</evidence>
<dbReference type="SUPFAM" id="SSF46689">
    <property type="entry name" value="Homeodomain-like"/>
    <property type="match status" value="1"/>
</dbReference>
<dbReference type="InterPro" id="IPR001005">
    <property type="entry name" value="SANT/Myb"/>
</dbReference>
<evidence type="ECO:0000256" key="6">
    <source>
        <dbReference type="SAM" id="MobiDB-lite"/>
    </source>
</evidence>
<dbReference type="NCBIfam" id="TIGR01557">
    <property type="entry name" value="myb_SHAQKYF"/>
    <property type="match status" value="1"/>
</dbReference>
<evidence type="ECO:0000256" key="4">
    <source>
        <dbReference type="ARBA" id="ARBA00023163"/>
    </source>
</evidence>
<gene>
    <name evidence="9" type="ORF">E5676_scaffold383G00020</name>
    <name evidence="8" type="ORF">E6C27_scaffold163G001030</name>
</gene>
<evidence type="ECO:0000313" key="8">
    <source>
        <dbReference type="EMBL" id="KAA0049638.1"/>
    </source>
</evidence>
<dbReference type="PANTHER" id="PTHR31003:SF16">
    <property type="entry name" value="TRANSCRIPTION FACTOR HHO2"/>
    <property type="match status" value="1"/>
</dbReference>
<protein>
    <submittedName>
        <fullName evidence="8 9">Transcription factor GLK2</fullName>
    </submittedName>
</protein>
<dbReference type="GO" id="GO:0005634">
    <property type="term" value="C:nucleus"/>
    <property type="evidence" value="ECO:0007669"/>
    <property type="project" value="UniProtKB-SubCell"/>
</dbReference>
<comment type="subcellular location">
    <subcellularLocation>
        <location evidence="1">Nucleus</location>
    </subcellularLocation>
</comment>
<dbReference type="InterPro" id="IPR006447">
    <property type="entry name" value="Myb_dom_plants"/>
</dbReference>
<keyword evidence="4" id="KW-0804">Transcription</keyword>
<dbReference type="Gene3D" id="1.10.10.60">
    <property type="entry name" value="Homeodomain-like"/>
    <property type="match status" value="1"/>
</dbReference>
<evidence type="ECO:0000256" key="1">
    <source>
        <dbReference type="ARBA" id="ARBA00004123"/>
    </source>
</evidence>
<dbReference type="Pfam" id="PF26575">
    <property type="entry name" value="HHO5_N"/>
    <property type="match status" value="1"/>
</dbReference>
<dbReference type="GO" id="GO:0003700">
    <property type="term" value="F:DNA-binding transcription factor activity"/>
    <property type="evidence" value="ECO:0007669"/>
    <property type="project" value="InterPro"/>
</dbReference>
<keyword evidence="3" id="KW-0238">DNA-binding</keyword>
<dbReference type="InterPro" id="IPR044787">
    <property type="entry name" value="HHO5-like"/>
</dbReference>
<evidence type="ECO:0000256" key="2">
    <source>
        <dbReference type="ARBA" id="ARBA00023015"/>
    </source>
</evidence>
<feature type="region of interest" description="Disordered" evidence="6">
    <location>
        <begin position="126"/>
        <end position="212"/>
    </location>
</feature>
<dbReference type="GO" id="GO:0003677">
    <property type="term" value="F:DNA binding"/>
    <property type="evidence" value="ECO:0007669"/>
    <property type="project" value="UniProtKB-KW"/>
</dbReference>
<dbReference type="InterPro" id="IPR009057">
    <property type="entry name" value="Homeodomain-like_sf"/>
</dbReference>
<dbReference type="PROSITE" id="PS51294">
    <property type="entry name" value="HTH_MYB"/>
    <property type="match status" value="1"/>
</dbReference>
<name>A0A5D3CEV4_CUCMM</name>
<dbReference type="Pfam" id="PF00249">
    <property type="entry name" value="Myb_DNA-binding"/>
    <property type="match status" value="1"/>
</dbReference>
<evidence type="ECO:0000313" key="11">
    <source>
        <dbReference type="Proteomes" id="UP000321947"/>
    </source>
</evidence>
<dbReference type="AlphaFoldDB" id="A0A5D3CEV4"/>
<dbReference type="EMBL" id="SSTD01012164">
    <property type="protein sequence ID" value="TYK08896.1"/>
    <property type="molecule type" value="Genomic_DNA"/>
</dbReference>
<dbReference type="InterPro" id="IPR017930">
    <property type="entry name" value="Myb_dom"/>
</dbReference>
<dbReference type="PANTHER" id="PTHR31003">
    <property type="entry name" value="MYB FAMILY TRANSCRIPTION FACTOR"/>
    <property type="match status" value="1"/>
</dbReference>
<evidence type="ECO:0000256" key="3">
    <source>
        <dbReference type="ARBA" id="ARBA00023125"/>
    </source>
</evidence>
<organism evidence="9 11">
    <name type="scientific">Cucumis melo var. makuwa</name>
    <name type="common">Oriental melon</name>
    <dbReference type="NCBI Taxonomy" id="1194695"/>
    <lineage>
        <taxon>Eukaryota</taxon>
        <taxon>Viridiplantae</taxon>
        <taxon>Streptophyta</taxon>
        <taxon>Embryophyta</taxon>
        <taxon>Tracheophyta</taxon>
        <taxon>Spermatophyta</taxon>
        <taxon>Magnoliopsida</taxon>
        <taxon>eudicotyledons</taxon>
        <taxon>Gunneridae</taxon>
        <taxon>Pentapetalae</taxon>
        <taxon>rosids</taxon>
        <taxon>fabids</taxon>
        <taxon>Cucurbitales</taxon>
        <taxon>Cucurbitaceae</taxon>
        <taxon>Benincaseae</taxon>
        <taxon>Cucumis</taxon>
    </lineage>
</organism>
<sequence length="373" mass="40311">MVYSDKMQEIAAKMGFTLSDFADTLEQERRKVLMFQRELPLCLQLVSHAIDCCRQQLSGTTTENRQSECSEQTSSDIGPVLEEFIPINRNGVSDFEKTEKINKNDDPDLNNLNLAPSDWLRSAQLWNQTSDPPPLNQDLPENTPVVEVNRNGGAFRPFQKEKTGGCGGGGGASSSSPPAPAAETSSTTETGSGGSSRREEKEAQNQRKQRRCWSPELHRRFLHALQQLGGSHVATPKQIRELMKVDGLTNDEVKSHLQKYRLHTRRPTPTIHNNESGHTPQFLVVGGIWVPAAEYAAVSTTTSSGEVVSAATTNGIYAPVVAAAAPQPLASTVQKPKPKPKIIPSSAAVAAVECNSPTTSSSTHTSSVSPASS</sequence>
<evidence type="ECO:0000313" key="9">
    <source>
        <dbReference type="EMBL" id="TYK08896.1"/>
    </source>
</evidence>
<dbReference type="Proteomes" id="UP000321947">
    <property type="component" value="Unassembled WGS sequence"/>
</dbReference>
<feature type="region of interest" description="Disordered" evidence="6">
    <location>
        <begin position="354"/>
        <end position="373"/>
    </location>
</feature>
<feature type="domain" description="HTH myb-type" evidence="7">
    <location>
        <begin position="205"/>
        <end position="265"/>
    </location>
</feature>
<feature type="compositionally biased region" description="Low complexity" evidence="6">
    <location>
        <begin position="356"/>
        <end position="373"/>
    </location>
</feature>
<dbReference type="OrthoDB" id="1908613at2759"/>
<keyword evidence="2" id="KW-0805">Transcription regulation</keyword>
<proteinExistence type="predicted"/>
<comment type="caution">
    <text evidence="9">The sequence shown here is derived from an EMBL/GenBank/DDBJ whole genome shotgun (WGS) entry which is preliminary data.</text>
</comment>
<feature type="compositionally biased region" description="Basic and acidic residues" evidence="6">
    <location>
        <begin position="196"/>
        <end position="205"/>
    </location>
</feature>